<gene>
    <name evidence="1" type="ORF">R4064_03565</name>
</gene>
<evidence type="ECO:0000313" key="2">
    <source>
        <dbReference type="Proteomes" id="UP001185728"/>
    </source>
</evidence>
<name>A0AAP5T657_9MICC</name>
<reference evidence="1" key="1">
    <citation type="submission" date="2023-10" db="EMBL/GenBank/DDBJ databases">
        <title>Development of a sustainable strategy for remediation of hydrocarbon-contaminated territories based on the waste exchange concept.</title>
        <authorList>
            <person name="Krivoruchko A."/>
        </authorList>
    </citation>
    <scope>NUCLEOTIDE SEQUENCE</scope>
    <source>
        <strain evidence="1">IEGM 1325</strain>
    </source>
</reference>
<accession>A0AAP5T657</accession>
<sequence>MADSVFPRCLDAGPDAGALELSAAPGELADVIEELRVSGVLSRGEALEDFHGNSSVNEVQQCLEPVDHARAQASCVGHGERIAVAHLRHSSEEPGAVLDQASTRCCLLDET</sequence>
<organism evidence="1 2">
    <name type="scientific">Micrococcus yunnanensis</name>
    <dbReference type="NCBI Taxonomy" id="566027"/>
    <lineage>
        <taxon>Bacteria</taxon>
        <taxon>Bacillati</taxon>
        <taxon>Actinomycetota</taxon>
        <taxon>Actinomycetes</taxon>
        <taxon>Micrococcales</taxon>
        <taxon>Micrococcaceae</taxon>
        <taxon>Micrococcus</taxon>
    </lineage>
</organism>
<protein>
    <submittedName>
        <fullName evidence="1">Uncharacterized protein</fullName>
    </submittedName>
</protein>
<proteinExistence type="predicted"/>
<evidence type="ECO:0000313" key="1">
    <source>
        <dbReference type="EMBL" id="MDV7176726.1"/>
    </source>
</evidence>
<dbReference type="EMBL" id="JAWLUK010000004">
    <property type="protein sequence ID" value="MDV7176726.1"/>
    <property type="molecule type" value="Genomic_DNA"/>
</dbReference>
<dbReference type="AlphaFoldDB" id="A0AAP5T657"/>
<comment type="caution">
    <text evidence="1">The sequence shown here is derived from an EMBL/GenBank/DDBJ whole genome shotgun (WGS) entry which is preliminary data.</text>
</comment>
<dbReference type="Proteomes" id="UP001185728">
    <property type="component" value="Unassembled WGS sequence"/>
</dbReference>